<accession>A0A318ZV49</accession>
<dbReference type="EMBL" id="KZ821223">
    <property type="protein sequence ID" value="PYH47910.1"/>
    <property type="molecule type" value="Genomic_DNA"/>
</dbReference>
<proteinExistence type="predicted"/>
<evidence type="ECO:0000313" key="2">
    <source>
        <dbReference type="EMBL" id="PYH47910.1"/>
    </source>
</evidence>
<feature type="compositionally biased region" description="Basic and acidic residues" evidence="1">
    <location>
        <begin position="88"/>
        <end position="97"/>
    </location>
</feature>
<feature type="compositionally biased region" description="Basic residues" evidence="1">
    <location>
        <begin position="98"/>
        <end position="107"/>
    </location>
</feature>
<reference evidence="2 3" key="1">
    <citation type="submission" date="2016-12" db="EMBL/GenBank/DDBJ databases">
        <title>The genomes of Aspergillus section Nigri reveals drivers in fungal speciation.</title>
        <authorList>
            <consortium name="DOE Joint Genome Institute"/>
            <person name="Vesth T.C."/>
            <person name="Nybo J."/>
            <person name="Theobald S."/>
            <person name="Brandl J."/>
            <person name="Frisvad J.C."/>
            <person name="Nielsen K.F."/>
            <person name="Lyhne E.K."/>
            <person name="Kogle M.E."/>
            <person name="Kuo A."/>
            <person name="Riley R."/>
            <person name="Clum A."/>
            <person name="Nolan M."/>
            <person name="Lipzen A."/>
            <person name="Salamov A."/>
            <person name="Henrissat B."/>
            <person name="Wiebenga A."/>
            <person name="De Vries R.P."/>
            <person name="Grigoriev I.V."/>
            <person name="Mortensen U.H."/>
            <person name="Andersen M.R."/>
            <person name="Baker S.E."/>
        </authorList>
    </citation>
    <scope>NUCLEOTIDE SEQUENCE [LARGE SCALE GENOMIC DNA]</scope>
    <source>
        <strain evidence="2 3">JOP 1030-1</strain>
    </source>
</reference>
<feature type="compositionally biased region" description="Basic and acidic residues" evidence="1">
    <location>
        <begin position="501"/>
        <end position="513"/>
    </location>
</feature>
<sequence>MLRQVEAIRLIPSISSCTYGDHSTINPSVSCPTHHLLVSLELIIMFTIDPQHDTPQGTDEKVKAWILKMEQEPPRFYRAAPVPQEATESYHDRPKNKFERRKRNRTKHDRYDYKEEKVQRKLERISKQLNREIARNFHAPNVPQERLTINHRQDLGLFKNGRTSSPIRSGMPTLRFLERDFLSGIPQSHLLSQNLSGVCLEPFRFHGEKSPAGGSLQRSADHSEPLPQSIADKRNGNQLSVGTRSTVLDLSSKPDLESYTGKLLRIDFRPPTNAPKSGKVWTLEDLHCLLGEREIFWNWEKEEAQDSQRSRDSFERGLLKHMLSSSPIRTEIIADIPPRKMQRTERGYANQQSYSSPDTAFQPEKVEEDQLLPQCAARQQEPPRKVTQDSTTPTKSFKQDISCRVHQGNMPSNSYSPCLDVVYLDSRKAQMLFRGTQSKPDAINDDSFPSSPSKVDPAALEAACDAILATERDFFLPIEAACTRRRRMSHKPKKTTRKLGGKPDKKRPGETTLETRHRYAFDDSVCPNLSSITGDKMRTDANDVLRDVYIWTPYNSGQFTKDEQMQTHSGSVLHAEDCLDCRLRRSLGPIYQPTTGPQMDCGDNPRDFWQRRMLY</sequence>
<feature type="region of interest" description="Disordered" evidence="1">
    <location>
        <begin position="375"/>
        <end position="398"/>
    </location>
</feature>
<dbReference type="RefSeq" id="XP_025433892.1">
    <property type="nucleotide sequence ID" value="XM_025576288.1"/>
</dbReference>
<evidence type="ECO:0000256" key="1">
    <source>
        <dbReference type="SAM" id="MobiDB-lite"/>
    </source>
</evidence>
<feature type="region of interest" description="Disordered" evidence="1">
    <location>
        <begin position="486"/>
        <end position="513"/>
    </location>
</feature>
<feature type="region of interest" description="Disordered" evidence="1">
    <location>
        <begin position="84"/>
        <end position="107"/>
    </location>
</feature>
<feature type="region of interest" description="Disordered" evidence="1">
    <location>
        <begin position="210"/>
        <end position="238"/>
    </location>
</feature>
<evidence type="ECO:0000313" key="3">
    <source>
        <dbReference type="Proteomes" id="UP000248349"/>
    </source>
</evidence>
<dbReference type="AlphaFoldDB" id="A0A318ZV49"/>
<feature type="compositionally biased region" description="Polar residues" evidence="1">
    <location>
        <begin position="349"/>
        <end position="359"/>
    </location>
</feature>
<feature type="compositionally biased region" description="Basic residues" evidence="1">
    <location>
        <begin position="486"/>
        <end position="500"/>
    </location>
</feature>
<dbReference type="GeneID" id="37077517"/>
<feature type="region of interest" description="Disordered" evidence="1">
    <location>
        <begin position="330"/>
        <end position="359"/>
    </location>
</feature>
<organism evidence="2 3">
    <name type="scientific">Aspergillus saccharolyticus JOP 1030-1</name>
    <dbReference type="NCBI Taxonomy" id="1450539"/>
    <lineage>
        <taxon>Eukaryota</taxon>
        <taxon>Fungi</taxon>
        <taxon>Dikarya</taxon>
        <taxon>Ascomycota</taxon>
        <taxon>Pezizomycotina</taxon>
        <taxon>Eurotiomycetes</taxon>
        <taxon>Eurotiomycetidae</taxon>
        <taxon>Eurotiales</taxon>
        <taxon>Aspergillaceae</taxon>
        <taxon>Aspergillus</taxon>
        <taxon>Aspergillus subgen. Circumdati</taxon>
    </lineage>
</organism>
<keyword evidence="3" id="KW-1185">Reference proteome</keyword>
<name>A0A318ZV49_9EURO</name>
<dbReference type="Proteomes" id="UP000248349">
    <property type="component" value="Unassembled WGS sequence"/>
</dbReference>
<dbReference type="OrthoDB" id="2537141at2759"/>
<gene>
    <name evidence="2" type="ORF">BP01DRAFT_363692</name>
</gene>
<protein>
    <submittedName>
        <fullName evidence="2">Uncharacterized protein</fullName>
    </submittedName>
</protein>